<reference evidence="2 3" key="1">
    <citation type="submission" date="2023-11" db="EMBL/GenBank/DDBJ databases">
        <title>A Novel Polar Bacteriovorax (B. antarcticus) Isolated from the Biocrust in Antarctica.</title>
        <authorList>
            <person name="Mun W."/>
            <person name="Choi S.Y."/>
            <person name="Mitchell R.J."/>
        </authorList>
    </citation>
    <scope>NUCLEOTIDE SEQUENCE [LARGE SCALE GENOMIC DNA]</scope>
    <source>
        <strain evidence="2 3">PP10</strain>
    </source>
</reference>
<proteinExistence type="predicted"/>
<dbReference type="RefSeq" id="WP_323578844.1">
    <property type="nucleotide sequence ID" value="NZ_JAYGJQ010000003.1"/>
</dbReference>
<sequence>MKHVLKIISLILILSSCVAANQNTVKAAKMNSTTSVDTTADSDPLMPANYMALNPALATTVQVIKDGMGLCNSGAFSQLPDNKDYFVGRMLITSGSNLCDGTSWQLALFKMDWTNNILNFQKTIISPPAKVDALSITITTAYDPYVIKYNNEYWVAFECHGAGSVFTATVSACLAPFTIASGIDLTRLSVPVKGVKISSDIYSASVPKLLEFNGSLYMYWTAVHLKPINGVDKFFDLATRGMQLVQELTTQRKIWGVRSGNIPVPAYDSLNTEVLGPNTADPMSNNVADGFQVMVVDNKIIMPAAVGGTGCTTPISPVFGCYRLQIYRSSTPLGEHVFNSEVLNSPQLAFNPEEYSRIFYDPSGESFMMGMMIPPFLVGSPAPTNTVATGYRRYPFDVKSLSFTTNVKSVNPVPNPQNNIEVVNLNIDVLENFLAGCNASSTHTINCRAAISRYCINQGYASGGYGPTDQNNGVVNITCIQENASKLLTTTLASLKKIQSRCSGLASDFCNSAINQYCNTNGYAGGGFGPSEFDGTNVKLVCLKAPRGYSIYTTLSHMKTFHSACSDSDVNSVACNSAVNKFCATAGYKSTFGILEHVADALVVGCLN</sequence>
<feature type="chain" id="PRO_5047534669" evidence="1">
    <location>
        <begin position="21"/>
        <end position="608"/>
    </location>
</feature>
<feature type="signal peptide" evidence="1">
    <location>
        <begin position="1"/>
        <end position="20"/>
    </location>
</feature>
<dbReference type="Proteomes" id="UP001302274">
    <property type="component" value="Unassembled WGS sequence"/>
</dbReference>
<gene>
    <name evidence="2" type="ORF">SHI21_19545</name>
</gene>
<evidence type="ECO:0000256" key="1">
    <source>
        <dbReference type="SAM" id="SignalP"/>
    </source>
</evidence>
<dbReference type="PROSITE" id="PS51257">
    <property type="entry name" value="PROKAR_LIPOPROTEIN"/>
    <property type="match status" value="1"/>
</dbReference>
<evidence type="ECO:0000313" key="2">
    <source>
        <dbReference type="EMBL" id="MEA9358440.1"/>
    </source>
</evidence>
<organism evidence="2 3">
    <name type="scientific">Bacteriovorax antarcticus</name>
    <dbReference type="NCBI Taxonomy" id="3088717"/>
    <lineage>
        <taxon>Bacteria</taxon>
        <taxon>Pseudomonadati</taxon>
        <taxon>Bdellovibrionota</taxon>
        <taxon>Bacteriovoracia</taxon>
        <taxon>Bacteriovoracales</taxon>
        <taxon>Bacteriovoracaceae</taxon>
        <taxon>Bacteriovorax</taxon>
    </lineage>
</organism>
<keyword evidence="1" id="KW-0732">Signal</keyword>
<dbReference type="EMBL" id="JAYGJQ010000003">
    <property type="protein sequence ID" value="MEA9358440.1"/>
    <property type="molecule type" value="Genomic_DNA"/>
</dbReference>
<name>A0ABU5W3Q7_9BACT</name>
<protein>
    <submittedName>
        <fullName evidence="2">Uncharacterized protein</fullName>
    </submittedName>
</protein>
<keyword evidence="3" id="KW-1185">Reference proteome</keyword>
<comment type="caution">
    <text evidence="2">The sequence shown here is derived from an EMBL/GenBank/DDBJ whole genome shotgun (WGS) entry which is preliminary data.</text>
</comment>
<accession>A0ABU5W3Q7</accession>
<dbReference type="InterPro" id="IPR023296">
    <property type="entry name" value="Glyco_hydro_beta-prop_sf"/>
</dbReference>
<dbReference type="SUPFAM" id="SSF75005">
    <property type="entry name" value="Arabinanase/levansucrase/invertase"/>
    <property type="match status" value="1"/>
</dbReference>
<evidence type="ECO:0000313" key="3">
    <source>
        <dbReference type="Proteomes" id="UP001302274"/>
    </source>
</evidence>